<evidence type="ECO:0000313" key="4">
    <source>
        <dbReference type="EMBL" id="CAE0760354.1"/>
    </source>
</evidence>
<dbReference type="PROSITE" id="PS00061">
    <property type="entry name" value="ADH_SHORT"/>
    <property type="match status" value="1"/>
</dbReference>
<dbReference type="Gene3D" id="3.40.50.720">
    <property type="entry name" value="NAD(P)-binding Rossmann-like Domain"/>
    <property type="match status" value="1"/>
</dbReference>
<gene>
    <name evidence="4" type="ORF">PCAR00345_LOCUS12966</name>
</gene>
<dbReference type="InterPro" id="IPR036291">
    <property type="entry name" value="NAD(P)-bd_dom_sf"/>
</dbReference>
<dbReference type="Pfam" id="PF00106">
    <property type="entry name" value="adh_short"/>
    <property type="match status" value="1"/>
</dbReference>
<dbReference type="EMBL" id="HBIZ01020595">
    <property type="protein sequence ID" value="CAE0760354.1"/>
    <property type="molecule type" value="Transcribed_RNA"/>
</dbReference>
<dbReference type="PRINTS" id="PR00081">
    <property type="entry name" value="GDHRDH"/>
</dbReference>
<dbReference type="PANTHER" id="PTHR43963">
    <property type="entry name" value="CARBONYL REDUCTASE 1-RELATED"/>
    <property type="match status" value="1"/>
</dbReference>
<evidence type="ECO:0000256" key="2">
    <source>
        <dbReference type="ARBA" id="ARBA00022857"/>
    </source>
</evidence>
<reference evidence="4" key="1">
    <citation type="submission" date="2021-01" db="EMBL/GenBank/DDBJ databases">
        <authorList>
            <person name="Corre E."/>
            <person name="Pelletier E."/>
            <person name="Niang G."/>
            <person name="Scheremetjew M."/>
            <person name="Finn R."/>
            <person name="Kale V."/>
            <person name="Holt S."/>
            <person name="Cochrane G."/>
            <person name="Meng A."/>
            <person name="Brown T."/>
            <person name="Cohen L."/>
        </authorList>
    </citation>
    <scope>NUCLEOTIDE SEQUENCE</scope>
    <source>
        <strain evidence="4">CCMP645</strain>
    </source>
</reference>
<dbReference type="InterPro" id="IPR020904">
    <property type="entry name" value="Sc_DH/Rdtase_CS"/>
</dbReference>
<keyword evidence="3" id="KW-0560">Oxidoreductase</keyword>
<dbReference type="PANTHER" id="PTHR43963:SF6">
    <property type="entry name" value="CHAIN DEHYDROGENASE FAMILY PROTEIN, PUTATIVE (AFU_ORTHOLOGUE AFUA_3G15350)-RELATED"/>
    <property type="match status" value="1"/>
</dbReference>
<dbReference type="AlphaFoldDB" id="A0A7S4EXS5"/>
<sequence>MADFVNHAQKGDHNEQGWPNTCYGTSKLGVIALTKILARTLAGRQIAVNCFCPGYCATDMSSQRGTKTAAQGAETAVWLANLDKEARLTGGFFQDSAPREW</sequence>
<keyword evidence="2" id="KW-0521">NADP</keyword>
<comment type="similarity">
    <text evidence="1">Belongs to the short-chain dehydrogenases/reductases (SDR) family.</text>
</comment>
<accession>A0A7S4EXS5</accession>
<evidence type="ECO:0000256" key="1">
    <source>
        <dbReference type="ARBA" id="ARBA00006484"/>
    </source>
</evidence>
<proteinExistence type="inferred from homology"/>
<protein>
    <submittedName>
        <fullName evidence="4">Uncharacterized protein</fullName>
    </submittedName>
</protein>
<dbReference type="GO" id="GO:0016491">
    <property type="term" value="F:oxidoreductase activity"/>
    <property type="evidence" value="ECO:0007669"/>
    <property type="project" value="UniProtKB-KW"/>
</dbReference>
<name>A0A7S4EXS5_CHRCT</name>
<organism evidence="4">
    <name type="scientific">Chrysotila carterae</name>
    <name type="common">Marine alga</name>
    <name type="synonym">Syracosphaera carterae</name>
    <dbReference type="NCBI Taxonomy" id="13221"/>
    <lineage>
        <taxon>Eukaryota</taxon>
        <taxon>Haptista</taxon>
        <taxon>Haptophyta</taxon>
        <taxon>Prymnesiophyceae</taxon>
        <taxon>Isochrysidales</taxon>
        <taxon>Isochrysidaceae</taxon>
        <taxon>Chrysotila</taxon>
    </lineage>
</organism>
<evidence type="ECO:0000256" key="3">
    <source>
        <dbReference type="ARBA" id="ARBA00023002"/>
    </source>
</evidence>
<dbReference type="InterPro" id="IPR002347">
    <property type="entry name" value="SDR_fam"/>
</dbReference>
<dbReference type="SUPFAM" id="SSF51735">
    <property type="entry name" value="NAD(P)-binding Rossmann-fold domains"/>
    <property type="match status" value="1"/>
</dbReference>